<feature type="region of interest" description="Disordered" evidence="1">
    <location>
        <begin position="405"/>
        <end position="424"/>
    </location>
</feature>
<feature type="compositionally biased region" description="Gly residues" evidence="1">
    <location>
        <begin position="374"/>
        <end position="383"/>
    </location>
</feature>
<feature type="transmembrane region" description="Helical" evidence="2">
    <location>
        <begin position="37"/>
        <end position="61"/>
    </location>
</feature>
<name>A0A836C6S3_9CHLO</name>
<organism evidence="3 4">
    <name type="scientific">Edaphochlamys debaryana</name>
    <dbReference type="NCBI Taxonomy" id="47281"/>
    <lineage>
        <taxon>Eukaryota</taxon>
        <taxon>Viridiplantae</taxon>
        <taxon>Chlorophyta</taxon>
        <taxon>core chlorophytes</taxon>
        <taxon>Chlorophyceae</taxon>
        <taxon>CS clade</taxon>
        <taxon>Chlamydomonadales</taxon>
        <taxon>Chlamydomonadales incertae sedis</taxon>
        <taxon>Edaphochlamys</taxon>
    </lineage>
</organism>
<dbReference type="AlphaFoldDB" id="A0A836C6S3"/>
<evidence type="ECO:0000256" key="1">
    <source>
        <dbReference type="SAM" id="MobiDB-lite"/>
    </source>
</evidence>
<feature type="region of interest" description="Disordered" evidence="1">
    <location>
        <begin position="436"/>
        <end position="508"/>
    </location>
</feature>
<evidence type="ECO:0000313" key="3">
    <source>
        <dbReference type="EMBL" id="KAG2501463.1"/>
    </source>
</evidence>
<accession>A0A836C6S3</accession>
<proteinExistence type="predicted"/>
<keyword evidence="4" id="KW-1185">Reference proteome</keyword>
<keyword evidence="2" id="KW-0812">Transmembrane</keyword>
<protein>
    <submittedName>
        <fullName evidence="3">Uncharacterized protein</fullName>
    </submittedName>
</protein>
<feature type="transmembrane region" description="Helical" evidence="2">
    <location>
        <begin position="81"/>
        <end position="101"/>
    </location>
</feature>
<feature type="compositionally biased region" description="Gly residues" evidence="1">
    <location>
        <begin position="342"/>
        <end position="357"/>
    </location>
</feature>
<dbReference type="Proteomes" id="UP000612055">
    <property type="component" value="Unassembled WGS sequence"/>
</dbReference>
<dbReference type="PANTHER" id="PTHR36970:SF1">
    <property type="entry name" value="BESTROPHIN HOMOLOG"/>
    <property type="match status" value="1"/>
</dbReference>
<feature type="compositionally biased region" description="Low complexity" evidence="1">
    <location>
        <begin position="405"/>
        <end position="414"/>
    </location>
</feature>
<evidence type="ECO:0000313" key="4">
    <source>
        <dbReference type="Proteomes" id="UP000612055"/>
    </source>
</evidence>
<keyword evidence="2" id="KW-1133">Transmembrane helix</keyword>
<reference evidence="3" key="1">
    <citation type="journal article" date="2020" name="bioRxiv">
        <title>Comparative genomics of Chlamydomonas.</title>
        <authorList>
            <person name="Craig R.J."/>
            <person name="Hasan A.R."/>
            <person name="Ness R.W."/>
            <person name="Keightley P.D."/>
        </authorList>
    </citation>
    <scope>NUCLEOTIDE SEQUENCE</scope>
    <source>
        <strain evidence="3">CCAP 11/70</strain>
    </source>
</reference>
<feature type="compositionally biased region" description="Gly residues" evidence="1">
    <location>
        <begin position="447"/>
        <end position="461"/>
    </location>
</feature>
<feature type="transmembrane region" description="Helical" evidence="2">
    <location>
        <begin position="245"/>
        <end position="266"/>
    </location>
</feature>
<gene>
    <name evidence="3" type="ORF">HYH03_001243</name>
</gene>
<feature type="region of interest" description="Disordered" evidence="1">
    <location>
        <begin position="336"/>
        <end position="390"/>
    </location>
</feature>
<comment type="caution">
    <text evidence="3">The sequence shown here is derived from an EMBL/GenBank/DDBJ whole genome shotgun (WGS) entry which is preliminary data.</text>
</comment>
<sequence length="508" mass="52721">MAKGQIVVSLRSKGLPSFNKALIFDIRYQAVQLATEFLDIFFSALVTFTCLSWTSWISIAINICVIAGSVTTDWGKIGGDFIFVFFMYIVLPLLITYGVVFRRRDQALSAIARFKASFVALLMARPPGITAVQRDASDDLHRRAVVFIEDLHQYLQHRRPYARHFYIPIRPSTPSSNDDLLRVSRELGMLLRRVHRGVRDMHVLVARMREAGFSEQAIASTSVRVESVHAAVEELINIKEMRTPVVVRATVRWFVVVLMPVAFGPFWNTVLNTMGGDAAFAGIFGVLTHVALLGLLDTAVAVEDPFDDSALDAISLFEVLDQVGVMTTPGGADADGYENMGLAGGASPSGGGGGGEGSGERSGGHVAMYVSGSPGRGGGGGGSPEATATSAAGGVSAGAAAASEASSLGPLPSGAPGLMTQPNGVPAMRASVVTSETAVGPPTNRDGYGGGGGGGGGGGQSGAIPSITSPPLPDVTVPLRAPIAMPPMPALAGAPLQQRGPPTAAAPA</sequence>
<dbReference type="EMBL" id="JAEHOE010000002">
    <property type="protein sequence ID" value="KAG2501463.1"/>
    <property type="molecule type" value="Genomic_DNA"/>
</dbReference>
<dbReference type="PANTHER" id="PTHR36970">
    <property type="entry name" value="UNNAMED PRODUCT"/>
    <property type="match status" value="1"/>
</dbReference>
<evidence type="ECO:0000256" key="2">
    <source>
        <dbReference type="SAM" id="Phobius"/>
    </source>
</evidence>
<keyword evidence="2" id="KW-0472">Membrane</keyword>
<dbReference type="OrthoDB" id="536576at2759"/>